<name>A0A0B0PXM4_GOSAR</name>
<dbReference type="AlphaFoldDB" id="A0A0B0PXM4"/>
<keyword evidence="2" id="KW-1185">Reference proteome</keyword>
<gene>
    <name evidence="1" type="ORF">F383_07481</name>
</gene>
<organism evidence="1 2">
    <name type="scientific">Gossypium arboreum</name>
    <name type="common">Tree cotton</name>
    <name type="synonym">Gossypium nanking</name>
    <dbReference type="NCBI Taxonomy" id="29729"/>
    <lineage>
        <taxon>Eukaryota</taxon>
        <taxon>Viridiplantae</taxon>
        <taxon>Streptophyta</taxon>
        <taxon>Embryophyta</taxon>
        <taxon>Tracheophyta</taxon>
        <taxon>Spermatophyta</taxon>
        <taxon>Magnoliopsida</taxon>
        <taxon>eudicotyledons</taxon>
        <taxon>Gunneridae</taxon>
        <taxon>Pentapetalae</taxon>
        <taxon>rosids</taxon>
        <taxon>malvids</taxon>
        <taxon>Malvales</taxon>
        <taxon>Malvaceae</taxon>
        <taxon>Malvoideae</taxon>
        <taxon>Gossypium</taxon>
    </lineage>
</organism>
<evidence type="ECO:0000313" key="1">
    <source>
        <dbReference type="EMBL" id="KHG29770.1"/>
    </source>
</evidence>
<protein>
    <submittedName>
        <fullName evidence="1">Uncharacterized protein</fullName>
    </submittedName>
</protein>
<accession>A0A0B0PXM4</accession>
<reference evidence="2" key="1">
    <citation type="submission" date="2014-09" db="EMBL/GenBank/DDBJ databases">
        <authorList>
            <person name="Mudge J."/>
            <person name="Ramaraj T."/>
            <person name="Lindquist I.E."/>
            <person name="Bharti A.K."/>
            <person name="Sundararajan A."/>
            <person name="Cameron C.T."/>
            <person name="Woodward J.E."/>
            <person name="May G.D."/>
            <person name="Brubaker C."/>
            <person name="Broadhvest J."/>
            <person name="Wilkins T.A."/>
        </authorList>
    </citation>
    <scope>NUCLEOTIDE SEQUENCE</scope>
    <source>
        <strain evidence="2">cv. AKA8401</strain>
    </source>
</reference>
<dbReference type="Proteomes" id="UP000032142">
    <property type="component" value="Unassembled WGS sequence"/>
</dbReference>
<proteinExistence type="predicted"/>
<dbReference type="EMBL" id="KN451876">
    <property type="protein sequence ID" value="KHG29770.1"/>
    <property type="molecule type" value="Genomic_DNA"/>
</dbReference>
<evidence type="ECO:0000313" key="2">
    <source>
        <dbReference type="Proteomes" id="UP000032142"/>
    </source>
</evidence>
<sequence>MLKGKYMYFSEQMLICDKSMRKYAILRFVIVFGYEVYVI</sequence>